<proteinExistence type="predicted"/>
<keyword evidence="3" id="KW-1185">Reference proteome</keyword>
<dbReference type="OrthoDB" id="149032at2"/>
<evidence type="ECO:0008006" key="4">
    <source>
        <dbReference type="Google" id="ProtNLM"/>
    </source>
</evidence>
<name>A0A7Y9ZDE1_9MICO</name>
<keyword evidence="1" id="KW-0472">Membrane</keyword>
<dbReference type="RefSeq" id="WP_062074339.1">
    <property type="nucleotide sequence ID" value="NZ_BBRC01000002.1"/>
</dbReference>
<feature type="transmembrane region" description="Helical" evidence="1">
    <location>
        <begin position="81"/>
        <end position="104"/>
    </location>
</feature>
<dbReference type="Proteomes" id="UP000547973">
    <property type="component" value="Unassembled WGS sequence"/>
</dbReference>
<evidence type="ECO:0000256" key="1">
    <source>
        <dbReference type="SAM" id="Phobius"/>
    </source>
</evidence>
<reference evidence="2 3" key="1">
    <citation type="submission" date="2020-07" db="EMBL/GenBank/DDBJ databases">
        <title>Sequencing the genomes of 1000 actinobacteria strains.</title>
        <authorList>
            <person name="Klenk H.-P."/>
        </authorList>
    </citation>
    <scope>NUCLEOTIDE SEQUENCE [LARGE SCALE GENOMIC DNA]</scope>
    <source>
        <strain evidence="2 3">DSM 19970</strain>
    </source>
</reference>
<evidence type="ECO:0000313" key="3">
    <source>
        <dbReference type="Proteomes" id="UP000547973"/>
    </source>
</evidence>
<feature type="transmembrane region" description="Helical" evidence="1">
    <location>
        <begin position="352"/>
        <end position="370"/>
    </location>
</feature>
<gene>
    <name evidence="2" type="ORF">BKA03_002647</name>
</gene>
<feature type="transmembrane region" description="Helical" evidence="1">
    <location>
        <begin position="125"/>
        <end position="149"/>
    </location>
</feature>
<sequence length="387" mass="41027">MTTAASKTTAPAPAKLDVPKGNPWLPTWSGVGLVARIEMLRRRPTRKGYIFYGILLGSIVLLSLAATLTAGDGKTSTPLELILIMVLGTGYLIGPSLSATAINGDSTDGVLAPMQMTRLTAGDLAFGKLLATWTVSAIALVSTAPFLWYAAVRSGWTGVELLTAVGVIFFLVLVATATGLAWSSIAARNAVSVALTHVTSGMLGLGTLIVFAFTTPLVTESVTVTDHYPDWSQATQQQQVDPSFDPSTLPCLSQTQTQGWRHTERTAWMLLINPVVVIGETSPIVNPETYKADGRAQPGFLAFVHTQVSIERTPSAKPVGQNTCSVPNGASGLGNQWQDEQTAAALHSRQPWVGLGFYGLLGIGSMIIAVRRLRVPYKKLGVGTRVA</sequence>
<keyword evidence="1" id="KW-0812">Transmembrane</keyword>
<feature type="transmembrane region" description="Helical" evidence="1">
    <location>
        <begin position="161"/>
        <end position="182"/>
    </location>
</feature>
<feature type="transmembrane region" description="Helical" evidence="1">
    <location>
        <begin position="194"/>
        <end position="213"/>
    </location>
</feature>
<protein>
    <recommendedName>
        <fullName evidence="4">ABC-type transport system involved in multi-copper enzyme maturation, permease component</fullName>
    </recommendedName>
</protein>
<dbReference type="AlphaFoldDB" id="A0A7Y9ZDE1"/>
<organism evidence="2 3">
    <name type="scientific">Demequina lutea</name>
    <dbReference type="NCBI Taxonomy" id="431489"/>
    <lineage>
        <taxon>Bacteria</taxon>
        <taxon>Bacillati</taxon>
        <taxon>Actinomycetota</taxon>
        <taxon>Actinomycetes</taxon>
        <taxon>Micrococcales</taxon>
        <taxon>Demequinaceae</taxon>
        <taxon>Demequina</taxon>
    </lineage>
</organism>
<evidence type="ECO:0000313" key="2">
    <source>
        <dbReference type="EMBL" id="NYI42528.1"/>
    </source>
</evidence>
<dbReference type="EMBL" id="JACBZO010000001">
    <property type="protein sequence ID" value="NYI42528.1"/>
    <property type="molecule type" value="Genomic_DNA"/>
</dbReference>
<comment type="caution">
    <text evidence="2">The sequence shown here is derived from an EMBL/GenBank/DDBJ whole genome shotgun (WGS) entry which is preliminary data.</text>
</comment>
<feature type="transmembrane region" description="Helical" evidence="1">
    <location>
        <begin position="49"/>
        <end position="69"/>
    </location>
</feature>
<accession>A0A7Y9ZDE1</accession>
<keyword evidence="1" id="KW-1133">Transmembrane helix</keyword>